<dbReference type="Proteomes" id="UP001158050">
    <property type="component" value="Unassembled WGS sequence"/>
</dbReference>
<dbReference type="EMBL" id="FXUO01000002">
    <property type="protein sequence ID" value="SMP90900.1"/>
    <property type="molecule type" value="Genomic_DNA"/>
</dbReference>
<comment type="caution">
    <text evidence="1">The sequence shown here is derived from an EMBL/GenBank/DDBJ whole genome shotgun (WGS) entry which is preliminary data.</text>
</comment>
<sequence>MKKFILRTLLFLSPFLIIEISQGFLPIYAFTHKFYESPLYKSTVVPHNYPIYANQKGKMTGVGDLCFNTKYEIPKDESYITDELGFRNDRFIKNPDIIIIGDSYTMGATLSQSQLLANQIMKNSDYKYSVYGMAPTDFSTLDKMLKLNIIQKPKYIIYERVERGVIPKIERFDNSFLTQLKYEYNNLWALGDTNVFLDKIFRGYINNFAKAKITKSRGTGTQSKVDEKLFFYDTKHLEPSDEWMHINIKSLESYKKYCDSIGSKFLYLPMPNKETVYFDKIPVNTQPDYLFKVGKILNQNNISYYPTIEFYNNFRKKDNRMLYQYDDSHWNALACELISKEIIKTLKNDNR</sequence>
<proteinExistence type="predicted"/>
<evidence type="ECO:0008006" key="3">
    <source>
        <dbReference type="Google" id="ProtNLM"/>
    </source>
</evidence>
<reference evidence="1 2" key="1">
    <citation type="submission" date="2017-05" db="EMBL/GenBank/DDBJ databases">
        <authorList>
            <person name="Varghese N."/>
            <person name="Submissions S."/>
        </authorList>
    </citation>
    <scope>NUCLEOTIDE SEQUENCE [LARGE SCALE GENOMIC DNA]</scope>
    <source>
        <strain evidence="1 2">DSM 18015</strain>
    </source>
</reference>
<evidence type="ECO:0000313" key="2">
    <source>
        <dbReference type="Proteomes" id="UP001158050"/>
    </source>
</evidence>
<evidence type="ECO:0000313" key="1">
    <source>
        <dbReference type="EMBL" id="SMP90900.1"/>
    </source>
</evidence>
<accession>A0ABY1R1Y7</accession>
<gene>
    <name evidence="1" type="ORF">SAMN05421679_102487</name>
</gene>
<keyword evidence="2" id="KW-1185">Reference proteome</keyword>
<protein>
    <recommendedName>
        <fullName evidence="3">AlgX/AlgJ SGNH hydrolase-like domain-containing protein</fullName>
    </recommendedName>
</protein>
<organism evidence="1 2">
    <name type="scientific">Epilithonimonas pallida</name>
    <dbReference type="NCBI Taxonomy" id="373671"/>
    <lineage>
        <taxon>Bacteria</taxon>
        <taxon>Pseudomonadati</taxon>
        <taxon>Bacteroidota</taxon>
        <taxon>Flavobacteriia</taxon>
        <taxon>Flavobacteriales</taxon>
        <taxon>Weeksellaceae</taxon>
        <taxon>Chryseobacterium group</taxon>
        <taxon>Epilithonimonas</taxon>
    </lineage>
</organism>
<name>A0ABY1R1Y7_9FLAO</name>
<dbReference type="SUPFAM" id="SSF52266">
    <property type="entry name" value="SGNH hydrolase"/>
    <property type="match status" value="1"/>
</dbReference>
<dbReference type="RefSeq" id="WP_283415969.1">
    <property type="nucleotide sequence ID" value="NZ_FXUO01000002.1"/>
</dbReference>